<dbReference type="SUPFAM" id="SSF54452">
    <property type="entry name" value="MHC antigen-recognition domain"/>
    <property type="match status" value="1"/>
</dbReference>
<keyword evidence="2" id="KW-0393">Immunoglobulin domain</keyword>
<name>A0A6J2WLF9_CHACN</name>
<protein>
    <submittedName>
        <fullName evidence="6">Major histocompatibility complex class I-related gene protein-like</fullName>
    </submittedName>
</protein>
<keyword evidence="3" id="KW-1133">Transmembrane helix</keyword>
<proteinExistence type="predicted"/>
<keyword evidence="1" id="KW-0325">Glycoprotein</keyword>
<dbReference type="Gene3D" id="3.30.500.10">
    <property type="entry name" value="MHC class I-like antigen recognition-like"/>
    <property type="match status" value="1"/>
</dbReference>
<keyword evidence="5" id="KW-1185">Reference proteome</keyword>
<dbReference type="InterPro" id="IPR011161">
    <property type="entry name" value="MHC_I-like_Ag-recog"/>
</dbReference>
<evidence type="ECO:0000313" key="6">
    <source>
        <dbReference type="RefSeq" id="XP_030645118.1"/>
    </source>
</evidence>
<dbReference type="Pfam" id="PF00129">
    <property type="entry name" value="MHC_I"/>
    <property type="match status" value="1"/>
</dbReference>
<dbReference type="GO" id="GO:0006955">
    <property type="term" value="P:immune response"/>
    <property type="evidence" value="ECO:0007669"/>
    <property type="project" value="TreeGrafter"/>
</dbReference>
<dbReference type="RefSeq" id="XP_030645118.1">
    <property type="nucleotide sequence ID" value="XM_030789258.1"/>
</dbReference>
<dbReference type="Gene3D" id="2.60.40.10">
    <property type="entry name" value="Immunoglobulins"/>
    <property type="match status" value="1"/>
</dbReference>
<keyword evidence="3" id="KW-0472">Membrane</keyword>
<sequence>MMTVMDHSQSDPDVHVLQRRRGCEVERLSDGSVKFLSGSEHYRYDGQDFLSFKLHTEQWEALNDQALSIKQRWNSNIPLKQDTLGYIKETCVDWAEELMKYEDDYIRNYYITMKIGRNRFQVREKLESTGVRPNGGGTHQLRMSVEIPESDRAEFRCFVNHRALETPIVKIWVWESLFHFGVIVGAVIGVLVLISVVVGILIYIKTHKNITAATASNQTANTATLRSSEE</sequence>
<dbReference type="InterPro" id="IPR036179">
    <property type="entry name" value="Ig-like_dom_sf"/>
</dbReference>
<dbReference type="GO" id="GO:0005615">
    <property type="term" value="C:extracellular space"/>
    <property type="evidence" value="ECO:0007669"/>
    <property type="project" value="TreeGrafter"/>
</dbReference>
<evidence type="ECO:0000256" key="2">
    <source>
        <dbReference type="ARBA" id="ARBA00023319"/>
    </source>
</evidence>
<feature type="transmembrane region" description="Helical" evidence="3">
    <location>
        <begin position="177"/>
        <end position="204"/>
    </location>
</feature>
<accession>A0A6J2WLF9</accession>
<dbReference type="InterPro" id="IPR003006">
    <property type="entry name" value="Ig/MHC_CS"/>
</dbReference>
<dbReference type="PANTHER" id="PTHR16675:SF193">
    <property type="entry name" value="LOC571647 PROTEIN-RELATED"/>
    <property type="match status" value="1"/>
</dbReference>
<dbReference type="InterPro" id="IPR011162">
    <property type="entry name" value="MHC_I/II-like_Ag-recog"/>
</dbReference>
<dbReference type="InParanoid" id="A0A6J2WLF9"/>
<evidence type="ECO:0000259" key="4">
    <source>
        <dbReference type="Pfam" id="PF00129"/>
    </source>
</evidence>
<dbReference type="GO" id="GO:0009897">
    <property type="term" value="C:external side of plasma membrane"/>
    <property type="evidence" value="ECO:0007669"/>
    <property type="project" value="TreeGrafter"/>
</dbReference>
<dbReference type="Proteomes" id="UP000504632">
    <property type="component" value="Chromosome 12"/>
</dbReference>
<evidence type="ECO:0000256" key="3">
    <source>
        <dbReference type="SAM" id="Phobius"/>
    </source>
</evidence>
<dbReference type="OrthoDB" id="8933197at2759"/>
<dbReference type="PROSITE" id="PS00290">
    <property type="entry name" value="IG_MHC"/>
    <property type="match status" value="1"/>
</dbReference>
<keyword evidence="3" id="KW-0812">Transmembrane</keyword>
<dbReference type="InterPro" id="IPR037055">
    <property type="entry name" value="MHC_I-like_Ag-recog_sf"/>
</dbReference>
<reference evidence="6" key="1">
    <citation type="submission" date="2025-08" db="UniProtKB">
        <authorList>
            <consortium name="RefSeq"/>
        </authorList>
    </citation>
    <scope>IDENTIFICATION</scope>
</reference>
<organism evidence="5 6">
    <name type="scientific">Chanos chanos</name>
    <name type="common">Milkfish</name>
    <name type="synonym">Mugil chanos</name>
    <dbReference type="NCBI Taxonomy" id="29144"/>
    <lineage>
        <taxon>Eukaryota</taxon>
        <taxon>Metazoa</taxon>
        <taxon>Chordata</taxon>
        <taxon>Craniata</taxon>
        <taxon>Vertebrata</taxon>
        <taxon>Euteleostomi</taxon>
        <taxon>Actinopterygii</taxon>
        <taxon>Neopterygii</taxon>
        <taxon>Teleostei</taxon>
        <taxon>Ostariophysi</taxon>
        <taxon>Gonorynchiformes</taxon>
        <taxon>Chanidae</taxon>
        <taxon>Chanos</taxon>
    </lineage>
</organism>
<dbReference type="GeneID" id="115825425"/>
<dbReference type="InterPro" id="IPR050208">
    <property type="entry name" value="MHC_class-I_related"/>
</dbReference>
<dbReference type="SUPFAM" id="SSF48726">
    <property type="entry name" value="Immunoglobulin"/>
    <property type="match status" value="1"/>
</dbReference>
<feature type="domain" description="MHC class I-like antigen recognition-like" evidence="4">
    <location>
        <begin position="8"/>
        <end position="101"/>
    </location>
</feature>
<dbReference type="InterPro" id="IPR013783">
    <property type="entry name" value="Ig-like_fold"/>
</dbReference>
<dbReference type="PANTHER" id="PTHR16675">
    <property type="entry name" value="MHC CLASS I-RELATED"/>
    <property type="match status" value="1"/>
</dbReference>
<dbReference type="AlphaFoldDB" id="A0A6J2WLF9"/>
<gene>
    <name evidence="6" type="primary">LOC115825425</name>
</gene>
<evidence type="ECO:0000313" key="5">
    <source>
        <dbReference type="Proteomes" id="UP000504632"/>
    </source>
</evidence>
<evidence type="ECO:0000256" key="1">
    <source>
        <dbReference type="ARBA" id="ARBA00023180"/>
    </source>
</evidence>